<evidence type="ECO:0000313" key="4">
    <source>
        <dbReference type="Proteomes" id="UP000664521"/>
    </source>
</evidence>
<evidence type="ECO:0000256" key="2">
    <source>
        <dbReference type="SAM" id="MobiDB-lite"/>
    </source>
</evidence>
<organism evidence="3 4">
    <name type="scientific">Heterodermia speciosa</name>
    <dbReference type="NCBI Taxonomy" id="116794"/>
    <lineage>
        <taxon>Eukaryota</taxon>
        <taxon>Fungi</taxon>
        <taxon>Dikarya</taxon>
        <taxon>Ascomycota</taxon>
        <taxon>Pezizomycotina</taxon>
        <taxon>Lecanoromycetes</taxon>
        <taxon>OSLEUM clade</taxon>
        <taxon>Lecanoromycetidae</taxon>
        <taxon>Caliciales</taxon>
        <taxon>Physciaceae</taxon>
        <taxon>Heterodermia</taxon>
    </lineage>
</organism>
<dbReference type="AlphaFoldDB" id="A0A8H3FY99"/>
<feature type="region of interest" description="Disordered" evidence="2">
    <location>
        <begin position="63"/>
        <end position="117"/>
    </location>
</feature>
<sequence length="495" mass="56463">MRSYNMRSYLPPLRPSRWFSPRTSQKVNANPGPMYNILRWFGNVVGETRQGMKTGAQDLERGILSAPNDSSSDLLDNDREDTPSPSHRSVDEVFFQTSGPPHHEPSDEPTAQSDSEATQMPHFAFSEENKIAVMENIVSILLTEDTLKLIGHTILENKAYKTYESEYEDVKERAAKGEAFIKVQQSELDDANLAEDVRGHIKQDIEDARPRVLQDIEQRDEMERELGIRKAGLEFRREHLDDMMQRLMTDFGVFECPEPEDQVDEGRTIHDNEGSNEKHTDPAGVSESNSTQTVREARTSESTVSGTSSTAWKARVRLESAADRVSLAQGHFDRRHDYYLADIEELGHDHSRTEIDHFWFRKGAELARELRDAEEEFDQARAEAMALDLLATTPHQEFDFRDEEDDGYRESEDPVCDADQVNRSFIEAWTAKVQEGQEEQDLPTPAIEWEAESVNMSESVSAINESSGWRKAIDKWHAQQESLRAQFAVLPESEP</sequence>
<keyword evidence="4" id="KW-1185">Reference proteome</keyword>
<name>A0A8H3FY99_9LECA</name>
<gene>
    <name evidence="3" type="ORF">HETSPECPRED_007861</name>
</gene>
<comment type="caution">
    <text evidence="3">The sequence shown here is derived from an EMBL/GenBank/DDBJ whole genome shotgun (WGS) entry which is preliminary data.</text>
</comment>
<feature type="region of interest" description="Disordered" evidence="2">
    <location>
        <begin position="259"/>
        <end position="307"/>
    </location>
</feature>
<keyword evidence="1" id="KW-0175">Coiled coil</keyword>
<evidence type="ECO:0000313" key="3">
    <source>
        <dbReference type="EMBL" id="CAF9931409.1"/>
    </source>
</evidence>
<evidence type="ECO:0000256" key="1">
    <source>
        <dbReference type="SAM" id="Coils"/>
    </source>
</evidence>
<feature type="compositionally biased region" description="Basic and acidic residues" evidence="2">
    <location>
        <begin position="264"/>
        <end position="281"/>
    </location>
</feature>
<reference evidence="3" key="1">
    <citation type="submission" date="2021-03" db="EMBL/GenBank/DDBJ databases">
        <authorList>
            <person name="Tagirdzhanova G."/>
        </authorList>
    </citation>
    <scope>NUCLEOTIDE SEQUENCE</scope>
</reference>
<feature type="coiled-coil region" evidence="1">
    <location>
        <begin position="363"/>
        <end position="390"/>
    </location>
</feature>
<accession>A0A8H3FY99</accession>
<protein>
    <submittedName>
        <fullName evidence="3">Uncharacterized protein</fullName>
    </submittedName>
</protein>
<dbReference type="Proteomes" id="UP000664521">
    <property type="component" value="Unassembled WGS sequence"/>
</dbReference>
<proteinExistence type="predicted"/>
<dbReference type="OrthoDB" id="5391053at2759"/>
<dbReference type="EMBL" id="CAJPDS010000059">
    <property type="protein sequence ID" value="CAF9931409.1"/>
    <property type="molecule type" value="Genomic_DNA"/>
</dbReference>